<evidence type="ECO:0000256" key="1">
    <source>
        <dbReference type="SAM" id="MobiDB-lite"/>
    </source>
</evidence>
<feature type="compositionally biased region" description="Basic and acidic residues" evidence="1">
    <location>
        <begin position="1"/>
        <end position="14"/>
    </location>
</feature>
<reference evidence="2 3" key="1">
    <citation type="submission" date="2024-04" db="EMBL/GenBank/DDBJ databases">
        <title>Human intestinal bacterial collection.</title>
        <authorList>
            <person name="Pauvert C."/>
            <person name="Hitch T.C.A."/>
            <person name="Clavel T."/>
        </authorList>
    </citation>
    <scope>NUCLEOTIDE SEQUENCE [LARGE SCALE GENOMIC DNA]</scope>
    <source>
        <strain evidence="2 3">CLA-AA-H197</strain>
    </source>
</reference>
<evidence type="ECO:0000313" key="3">
    <source>
        <dbReference type="Proteomes" id="UP001478817"/>
    </source>
</evidence>
<gene>
    <name evidence="2" type="ORF">AAAT05_09790</name>
</gene>
<proteinExistence type="predicted"/>
<evidence type="ECO:0000313" key="2">
    <source>
        <dbReference type="EMBL" id="MEQ2638626.1"/>
    </source>
</evidence>
<protein>
    <submittedName>
        <fullName evidence="2">Uncharacterized protein</fullName>
    </submittedName>
</protein>
<dbReference type="RefSeq" id="WP_349183303.1">
    <property type="nucleotide sequence ID" value="NZ_JBBNGS010000030.1"/>
</dbReference>
<organism evidence="2 3">
    <name type="scientific">Paratractidigestivibacter faecalis</name>
    <dbReference type="NCBI Taxonomy" id="2292441"/>
    <lineage>
        <taxon>Bacteria</taxon>
        <taxon>Bacillati</taxon>
        <taxon>Actinomycetota</taxon>
        <taxon>Coriobacteriia</taxon>
        <taxon>Coriobacteriales</taxon>
        <taxon>Atopobiaceae</taxon>
        <taxon>Paratractidigestivibacter</taxon>
    </lineage>
</organism>
<keyword evidence="3" id="KW-1185">Reference proteome</keyword>
<feature type="region of interest" description="Disordered" evidence="1">
    <location>
        <begin position="1"/>
        <end position="21"/>
    </location>
</feature>
<accession>A0ABV1IKQ6</accession>
<name>A0ABV1IKQ6_9ACTN</name>
<sequence length="169" mass="19891">MEDYQDKRTSEAKAQRRSVRRSKREYCEYLKKIGRWDEYYSCARKRRYRTRSEAFDSARWRSGQTNSPLYCYECRYCGGWHVSHKDGRDGRYQSMFKERKYRGGVDPNFRKVQRSAAFGVGDSVLDSLTCEICSVGEIDMSHGETLYGLYSTVDAAWVRWAAEGDLEFL</sequence>
<comment type="caution">
    <text evidence="2">The sequence shown here is derived from an EMBL/GenBank/DDBJ whole genome shotgun (WGS) entry which is preliminary data.</text>
</comment>
<dbReference type="Proteomes" id="UP001478817">
    <property type="component" value="Unassembled WGS sequence"/>
</dbReference>
<dbReference type="EMBL" id="JBBNGS010000030">
    <property type="protein sequence ID" value="MEQ2638626.1"/>
    <property type="molecule type" value="Genomic_DNA"/>
</dbReference>